<evidence type="ECO:0000256" key="1">
    <source>
        <dbReference type="SAM" id="Phobius"/>
    </source>
</evidence>
<evidence type="ECO:0000313" key="2">
    <source>
        <dbReference type="EMBL" id="RYN59131.1"/>
    </source>
</evidence>
<keyword evidence="1" id="KW-1133">Transmembrane helix</keyword>
<evidence type="ECO:0000313" key="3">
    <source>
        <dbReference type="Proteomes" id="UP000292402"/>
    </source>
</evidence>
<protein>
    <submittedName>
        <fullName evidence="2">Uncharacterized protein</fullName>
    </submittedName>
</protein>
<feature type="transmembrane region" description="Helical" evidence="1">
    <location>
        <begin position="250"/>
        <end position="271"/>
    </location>
</feature>
<name>A0A4Q4MT97_9PLEO</name>
<gene>
    <name evidence="2" type="ORF">AA0114_g1747</name>
</gene>
<proteinExistence type="predicted"/>
<dbReference type="EMBL" id="PDXA01000004">
    <property type="protein sequence ID" value="RYN59131.1"/>
    <property type="molecule type" value="Genomic_DNA"/>
</dbReference>
<reference evidence="3" key="1">
    <citation type="journal article" date="2019" name="bioRxiv">
        <title>Genomics, evolutionary history and diagnostics of the Alternaria alternata species group including apple and Asian pear pathotypes.</title>
        <authorList>
            <person name="Armitage A.D."/>
            <person name="Cockerton H.M."/>
            <person name="Sreenivasaprasad S."/>
            <person name="Woodhall J.W."/>
            <person name="Lane C.R."/>
            <person name="Harrison R.J."/>
            <person name="Clarkson J.P."/>
        </authorList>
    </citation>
    <scope>NUCLEOTIDE SEQUENCE [LARGE SCALE GENOMIC DNA]</scope>
    <source>
        <strain evidence="3">FERA 1082</strain>
    </source>
</reference>
<accession>A0A4Q4MT97</accession>
<dbReference type="Proteomes" id="UP000292402">
    <property type="component" value="Unassembled WGS sequence"/>
</dbReference>
<comment type="caution">
    <text evidence="2">The sequence shown here is derived from an EMBL/GenBank/DDBJ whole genome shotgun (WGS) entry which is preliminary data.</text>
</comment>
<keyword evidence="1" id="KW-0812">Transmembrane</keyword>
<organism evidence="2 3">
    <name type="scientific">Alternaria tenuissima</name>
    <dbReference type="NCBI Taxonomy" id="119927"/>
    <lineage>
        <taxon>Eukaryota</taxon>
        <taxon>Fungi</taxon>
        <taxon>Dikarya</taxon>
        <taxon>Ascomycota</taxon>
        <taxon>Pezizomycotina</taxon>
        <taxon>Dothideomycetes</taxon>
        <taxon>Pleosporomycetidae</taxon>
        <taxon>Pleosporales</taxon>
        <taxon>Pleosporineae</taxon>
        <taxon>Pleosporaceae</taxon>
        <taxon>Alternaria</taxon>
        <taxon>Alternaria sect. Alternaria</taxon>
        <taxon>Alternaria alternata complex</taxon>
    </lineage>
</organism>
<dbReference type="AlphaFoldDB" id="A0A4Q4MT97"/>
<keyword evidence="1" id="KW-0472">Membrane</keyword>
<sequence>MLPQEALSGTPWAQNPARFWNATDHWEYVFRDSAVLDPTSAEENVPLKAVSIYTDDIAIASGSCRTPTFWVSETDRLLVININSTGEAVYFPSSLLESILYLTTPVLTTPTAQCGPGCGNVKVLEQPAGPPVPGSTISSFGFFYYDCNITVSAPRYLSATNVAIAAQAIALSGERHPEIFTLGPETSEWGSYTYGMTFGEPQNNSVVEMASLLSRFAIGVVAAAAETNPKAIVPGHAPAQGVRIQLRSPVLFSLILVSIGLIQSCLFVIAVKFGSRLEVPVVAISQQDEIRKHFVAEPVIS</sequence>